<dbReference type="EMBL" id="CP029287">
    <property type="protein sequence ID" value="AWR98450.1"/>
    <property type="molecule type" value="Genomic_DNA"/>
</dbReference>
<feature type="transmembrane region" description="Helical" evidence="8">
    <location>
        <begin position="128"/>
        <end position="154"/>
    </location>
</feature>
<evidence type="ECO:0000256" key="5">
    <source>
        <dbReference type="ARBA" id="ARBA00022989"/>
    </source>
</evidence>
<name>A0A2U9IQZ9_9CREN</name>
<dbReference type="OrthoDB" id="269083at2157"/>
<comment type="similarity">
    <text evidence="2">Belongs to the cation diffusion facilitator (CDF) transporter (TC 2.A.4) family. SLC30A subfamily.</text>
</comment>
<reference evidence="11 12" key="1">
    <citation type="submission" date="2018-05" db="EMBL/GenBank/DDBJ databases">
        <title>Complete Genome Sequences of Extremely Thermoacidophilic, Metal-Mobilizing Type-Strain Members of the Archaeal Family Sulfolobaceae: Acidianus brierleyi DSM-1651T, Acidianus sulfidivorans DSM-18786T, Metallosphaera hakonensis DSM-7519T, and Metallosphaera prunae DSM-10039T.</title>
        <authorList>
            <person name="Counts J.A."/>
            <person name="Kelly R.M."/>
        </authorList>
    </citation>
    <scope>NUCLEOTIDE SEQUENCE [LARGE SCALE GENOMIC DNA]</scope>
    <source>
        <strain evidence="11 12">HO1-1</strain>
    </source>
</reference>
<dbReference type="SUPFAM" id="SSF161111">
    <property type="entry name" value="Cation efflux protein transmembrane domain-like"/>
    <property type="match status" value="1"/>
</dbReference>
<dbReference type="Pfam" id="PF16916">
    <property type="entry name" value="ZT_dimer"/>
    <property type="match status" value="1"/>
</dbReference>
<dbReference type="GO" id="GO:0005886">
    <property type="term" value="C:plasma membrane"/>
    <property type="evidence" value="ECO:0007669"/>
    <property type="project" value="TreeGrafter"/>
</dbReference>
<keyword evidence="5 8" id="KW-1133">Transmembrane helix</keyword>
<evidence type="ECO:0000313" key="11">
    <source>
        <dbReference type="EMBL" id="AWR98450.1"/>
    </source>
</evidence>
<dbReference type="Proteomes" id="UP000247586">
    <property type="component" value="Chromosome"/>
</dbReference>
<evidence type="ECO:0000256" key="4">
    <source>
        <dbReference type="ARBA" id="ARBA00022692"/>
    </source>
</evidence>
<keyword evidence="7 8" id="KW-0472">Membrane</keyword>
<dbReference type="PANTHER" id="PTHR11562:SF17">
    <property type="entry name" value="RE54080P-RELATED"/>
    <property type="match status" value="1"/>
</dbReference>
<dbReference type="AlphaFoldDB" id="A0A2U9IQZ9"/>
<proteinExistence type="inferred from homology"/>
<sequence>MRSLFAFWGVAGVLFLLSFLGRSATLGSEAIHATLDALVVTMTWRASRLLERRDNNYTYGMHRLEVMYSLLNVMTVILGVVVGVVVSLFFLAFRIVDDPVILIIASGVALVLSLISSTDKGDELHRGISLHAILDSVSYAIGLMVGISILAFKLPILDPLGSMLVLGIILVTSLPNVKENVYTLMERSPIDVSEIESYLRPRFGPVHHVHVWSVCPHMRVATLHVTESPNVTLRDMDMKRGEIEKALREKFSITHVTVQFESASEEEKRTNDKFS</sequence>
<keyword evidence="6" id="KW-0406">Ion transport</keyword>
<dbReference type="Pfam" id="PF01545">
    <property type="entry name" value="Cation_efflux"/>
    <property type="match status" value="1"/>
</dbReference>
<evidence type="ECO:0000256" key="3">
    <source>
        <dbReference type="ARBA" id="ARBA00022448"/>
    </source>
</evidence>
<dbReference type="InterPro" id="IPR002524">
    <property type="entry name" value="Cation_efflux"/>
</dbReference>
<dbReference type="NCBIfam" id="TIGR01297">
    <property type="entry name" value="CDF"/>
    <property type="match status" value="1"/>
</dbReference>
<dbReference type="Gene3D" id="1.20.1510.10">
    <property type="entry name" value="Cation efflux protein transmembrane domain"/>
    <property type="match status" value="1"/>
</dbReference>
<keyword evidence="4 8" id="KW-0812">Transmembrane</keyword>
<reference evidence="12" key="3">
    <citation type="submission" date="2020-03" db="EMBL/GenBank/DDBJ databases">
        <title>Sequencing and Assembly of Multiple Reported Metal-Biooxidizing Members of the Extremely Thermoacidophilic Archaeal Family Sulfolobaceae.</title>
        <authorList>
            <person name="Counts J.A."/>
            <person name="Kelly R.M."/>
        </authorList>
    </citation>
    <scope>NUCLEOTIDE SEQUENCE [LARGE SCALE GENOMIC DNA]</scope>
    <source>
        <strain evidence="12">HO1-1</strain>
    </source>
</reference>
<dbReference type="SUPFAM" id="SSF160240">
    <property type="entry name" value="Cation efflux protein cytoplasmic domain-like"/>
    <property type="match status" value="1"/>
</dbReference>
<feature type="transmembrane region" description="Helical" evidence="8">
    <location>
        <begin position="99"/>
        <end position="116"/>
    </location>
</feature>
<evidence type="ECO:0000256" key="6">
    <source>
        <dbReference type="ARBA" id="ARBA00023065"/>
    </source>
</evidence>
<evidence type="ECO:0000256" key="7">
    <source>
        <dbReference type="ARBA" id="ARBA00023136"/>
    </source>
</evidence>
<dbReference type="STRING" id="1293036.GCA_001315825_01744"/>
<dbReference type="GeneID" id="36833787"/>
<keyword evidence="12" id="KW-1185">Reference proteome</keyword>
<evidence type="ECO:0000313" key="12">
    <source>
        <dbReference type="Proteomes" id="UP000247586"/>
    </source>
</evidence>
<feature type="domain" description="Cation efflux protein transmembrane" evidence="9">
    <location>
        <begin position="3"/>
        <end position="185"/>
    </location>
</feature>
<evidence type="ECO:0000256" key="8">
    <source>
        <dbReference type="SAM" id="Phobius"/>
    </source>
</evidence>
<comment type="subcellular location">
    <subcellularLocation>
        <location evidence="1">Membrane</location>
        <topology evidence="1">Multi-pass membrane protein</topology>
    </subcellularLocation>
</comment>
<dbReference type="KEGG" id="mhk:DFR87_00555"/>
<dbReference type="InterPro" id="IPR027470">
    <property type="entry name" value="Cation_efflux_CTD"/>
</dbReference>
<keyword evidence="3" id="KW-0813">Transport</keyword>
<gene>
    <name evidence="11" type="ORF">DFR87_00555</name>
</gene>
<feature type="domain" description="Cation efflux protein cytoplasmic" evidence="10">
    <location>
        <begin position="204"/>
        <end position="262"/>
    </location>
</feature>
<feature type="transmembrane region" description="Helical" evidence="8">
    <location>
        <begin position="160"/>
        <end position="177"/>
    </location>
</feature>
<dbReference type="RefSeq" id="WP_110368681.1">
    <property type="nucleotide sequence ID" value="NZ_CP029287.2"/>
</dbReference>
<dbReference type="PANTHER" id="PTHR11562">
    <property type="entry name" value="CATION EFFLUX PROTEIN/ ZINC TRANSPORTER"/>
    <property type="match status" value="1"/>
</dbReference>
<evidence type="ECO:0000256" key="2">
    <source>
        <dbReference type="ARBA" id="ARBA00008873"/>
    </source>
</evidence>
<accession>A0A2U9IQZ9</accession>
<dbReference type="InterPro" id="IPR058533">
    <property type="entry name" value="Cation_efflux_TM"/>
</dbReference>
<organism evidence="11 12">
    <name type="scientific">Metallosphaera hakonensis JCM 8857 = DSM 7519</name>
    <dbReference type="NCBI Taxonomy" id="1293036"/>
    <lineage>
        <taxon>Archaea</taxon>
        <taxon>Thermoproteota</taxon>
        <taxon>Thermoprotei</taxon>
        <taxon>Sulfolobales</taxon>
        <taxon>Sulfolobaceae</taxon>
        <taxon>Metallosphaera</taxon>
    </lineage>
</organism>
<evidence type="ECO:0000259" key="9">
    <source>
        <dbReference type="Pfam" id="PF01545"/>
    </source>
</evidence>
<feature type="transmembrane region" description="Helical" evidence="8">
    <location>
        <begin position="70"/>
        <end position="93"/>
    </location>
</feature>
<dbReference type="InterPro" id="IPR027469">
    <property type="entry name" value="Cation_efflux_TMD_sf"/>
</dbReference>
<evidence type="ECO:0000259" key="10">
    <source>
        <dbReference type="Pfam" id="PF16916"/>
    </source>
</evidence>
<protein>
    <submittedName>
        <fullName evidence="11">Cation transporter</fullName>
    </submittedName>
</protein>
<evidence type="ECO:0000256" key="1">
    <source>
        <dbReference type="ARBA" id="ARBA00004141"/>
    </source>
</evidence>
<dbReference type="InterPro" id="IPR036837">
    <property type="entry name" value="Cation_efflux_CTD_sf"/>
</dbReference>
<reference evidence="12" key="2">
    <citation type="submission" date="2020-03" db="EMBL/GenBank/DDBJ databases">
        <title>Complete Genome Sequences of Extremely Thermoacidophilic, Metal-Mobilizing Type-Strain Members of the Archaeal Family Sulfolobaceae: Acidianus brierleyi DSM-1651T, Acidianus sulfidivorans DSM-18786T, Metallosphaera hakonensis DSM-7519T, and Metallosphaera prunae DSM-10039T.</title>
        <authorList>
            <person name="Counts J.A."/>
            <person name="Kelly R.M."/>
        </authorList>
    </citation>
    <scope>NUCLEOTIDE SEQUENCE [LARGE SCALE GENOMIC DNA]</scope>
    <source>
        <strain evidence="12">HO1-1</strain>
    </source>
</reference>
<dbReference type="InterPro" id="IPR050681">
    <property type="entry name" value="CDF/SLC30A"/>
</dbReference>
<dbReference type="GO" id="GO:0005385">
    <property type="term" value="F:zinc ion transmembrane transporter activity"/>
    <property type="evidence" value="ECO:0007669"/>
    <property type="project" value="TreeGrafter"/>
</dbReference>